<comment type="caution">
    <text evidence="6">The sequence shown here is derived from an EMBL/GenBank/DDBJ whole genome shotgun (WGS) entry which is preliminary data.</text>
</comment>
<dbReference type="CDD" id="cd06257">
    <property type="entry name" value="DnaJ"/>
    <property type="match status" value="1"/>
</dbReference>
<dbReference type="Pfam" id="PF02731">
    <property type="entry name" value="SKIP_SNW"/>
    <property type="match status" value="1"/>
</dbReference>
<dbReference type="Proteomes" id="UP000191672">
    <property type="component" value="Unassembled WGS sequence"/>
</dbReference>
<feature type="region of interest" description="Disordered" evidence="4">
    <location>
        <begin position="800"/>
        <end position="824"/>
    </location>
</feature>
<dbReference type="GO" id="GO:0000398">
    <property type="term" value="P:mRNA splicing, via spliceosome"/>
    <property type="evidence" value="ECO:0007669"/>
    <property type="project" value="InterPro"/>
</dbReference>
<organism evidence="6 7">
    <name type="scientific">Penicillium antarcticum</name>
    <dbReference type="NCBI Taxonomy" id="416450"/>
    <lineage>
        <taxon>Eukaryota</taxon>
        <taxon>Fungi</taxon>
        <taxon>Dikarya</taxon>
        <taxon>Ascomycota</taxon>
        <taxon>Pezizomycotina</taxon>
        <taxon>Eurotiomycetes</taxon>
        <taxon>Eurotiomycetidae</taxon>
        <taxon>Eurotiales</taxon>
        <taxon>Aspergillaceae</taxon>
        <taxon>Penicillium</taxon>
    </lineage>
</organism>
<name>A0A1V6QGM5_9EURO</name>
<feature type="compositionally biased region" description="Basic and acidic residues" evidence="4">
    <location>
        <begin position="1303"/>
        <end position="1322"/>
    </location>
</feature>
<dbReference type="InterPro" id="IPR024586">
    <property type="entry name" value="DnaJ-like_C11_C"/>
</dbReference>
<dbReference type="InterPro" id="IPR018253">
    <property type="entry name" value="DnaJ_domain_CS"/>
</dbReference>
<dbReference type="STRING" id="416450.A0A1V6QGM5"/>
<keyword evidence="7" id="KW-1185">Reference proteome</keyword>
<dbReference type="Pfam" id="PF11875">
    <property type="entry name" value="DnaJ-like_C11_C"/>
    <property type="match status" value="1"/>
</dbReference>
<feature type="region of interest" description="Disordered" evidence="4">
    <location>
        <begin position="1003"/>
        <end position="1036"/>
    </location>
</feature>
<dbReference type="Pfam" id="PF00226">
    <property type="entry name" value="DnaJ"/>
    <property type="match status" value="1"/>
</dbReference>
<evidence type="ECO:0000313" key="7">
    <source>
        <dbReference type="Proteomes" id="UP000191672"/>
    </source>
</evidence>
<dbReference type="Gene3D" id="1.10.287.110">
    <property type="entry name" value="DnaJ domain"/>
    <property type="match status" value="1"/>
</dbReference>
<dbReference type="PROSITE" id="PS50076">
    <property type="entry name" value="DNAJ_2"/>
    <property type="match status" value="1"/>
</dbReference>
<feature type="region of interest" description="Disordered" evidence="4">
    <location>
        <begin position="1268"/>
        <end position="1289"/>
    </location>
</feature>
<evidence type="ECO:0000256" key="1">
    <source>
        <dbReference type="ARBA" id="ARBA00010197"/>
    </source>
</evidence>
<evidence type="ECO:0000256" key="3">
    <source>
        <dbReference type="ARBA" id="ARBA00023186"/>
    </source>
</evidence>
<dbReference type="InterPro" id="IPR017862">
    <property type="entry name" value="SKI-int_prot_SKIP"/>
</dbReference>
<evidence type="ECO:0000256" key="2">
    <source>
        <dbReference type="ARBA" id="ARBA00022160"/>
    </source>
</evidence>
<dbReference type="SUPFAM" id="SSF46565">
    <property type="entry name" value="Chaperone J-domain"/>
    <property type="match status" value="1"/>
</dbReference>
<dbReference type="GO" id="GO:0005681">
    <property type="term" value="C:spliceosomal complex"/>
    <property type="evidence" value="ECO:0007669"/>
    <property type="project" value="InterPro"/>
</dbReference>
<dbReference type="EMBL" id="MDYN01000004">
    <property type="protein sequence ID" value="OQD88370.1"/>
    <property type="molecule type" value="Genomic_DNA"/>
</dbReference>
<dbReference type="InterPro" id="IPR004015">
    <property type="entry name" value="SKI-int_prot_SKIP_SNW-dom"/>
</dbReference>
<feature type="compositionally biased region" description="Basic and acidic residues" evidence="4">
    <location>
        <begin position="1111"/>
        <end position="1147"/>
    </location>
</feature>
<gene>
    <name evidence="6" type="ORF">PENANT_c004G03427</name>
</gene>
<feature type="region of interest" description="Disordered" evidence="4">
    <location>
        <begin position="1303"/>
        <end position="1361"/>
    </location>
</feature>
<protein>
    <recommendedName>
        <fullName evidence="2">Pre-mRNA-processing protein 45</fullName>
    </recommendedName>
</protein>
<sequence length="1361" mass="151999">MSSQFDQPPSGEFRATVEDDGLDADYSMIAEYPEEVDYYVLLGLSRTPPPTDADIRSAYRNLTLSFHPDKQPPHLRDAAESHFRHIQEAYETLIDPNKRTVYDIAGAEGVRQEWGQLGAMGIAGEAQRQEVGVKAMSPDEFRRWFLKTMKKRERKAVESLVSSRGGITLGINASSMISVDKDEDVTFHIPSPKVNTYGITYNFKTPVSLPQLWTAENDEDTQNPESTEEVQDEELEPVHVTLNAGIAGGLARPMKKVTIEYEDGTEGEESIQMPPLVASQNFQFGATVSPNFKNLLGTKGIWAKHPFSLLRDSSVTVDALLLPTPTMKVNFARAFQPLPGIKPFQVSATSVYARSLWETPPSLEVQVSKEIAKRKIGVFTWHSGLIDWPELLQERFSSLGMSAQSAVASMNEVSNLQIGLISLPSQNSIEFDDDDEESEELDDDTRRLLKKKRNINQSAESWQTHLQVSPGGGGLVLTYSRNLFSGKPADDPVKTEWSSEGYFPMPAMDQARAVRLEISSVLGLDMSLNWTIKGIRRVGEYTRVGLGIGIADKGIMMTVSWSRLGQNINLPINVCPANEATSGAAALAAIFPWLAYCAVEFGYIRPRDRKKRRQAAARRHRELKKLIPKKCEESLQAIELMSDQVQRRQAREETQDGLIILKAEYGYIPPVNKKPKNGFTEPRVIDVTIPVAALVNRGQLVIPGKSIKFQILGFHDPAPLLPKRLKIWYRFQGLDHYVETGDKEDVACPMQTSRAVDPEKPKSNVTVLFSHQPECTALELPTLAMSTSIASGLFKSLPKPKYTGEEEELPQHAQPRGPRVVGADQLDETQVVLRRTGPPPYGNRAGWRPRAPEDFGDGGAFPEILVAQYPLDLGRKGTASTSNALAVQVDAEGKVKYDAIARRGHGDNRTVHASFKDLIPLRQRVDMGELSLDRPSEEEVEAQMAKTKAALATLVEGASSAQKPKNVKGGQRAEPTFVRYTPANQMGNNGRQNDRIMKIVERQQDPMEPPKFKHKKIPRGPPSPPPPVMHSPPRKLTAEDQEAWKIPPPVSNWKNPKGYTVPLDKRLAADGRGLQDVSINDKFAQFAEALFTADRHAREEVQLRASMQQKLAEKEKAQKEEHLRQLAQKAREERAGPSRREERDRSRSASRNSSPYSSRSGTPTEDDEAARDREQQRRERRQDAERQLRQSRMGTERRIQTMAREQNRDISEKVALGLAKPTQSSESMWDSRLFNQTSGMQSGFNEDNPYDKPLFAAQDAINSIYRPRAQADADDEEAGEGEMNKLEKTNRFEVLGRAKEGFRGAADAEERQGPVQFEKDTADPFGIDNMIADVTSGQKRYGIQEAEGEDRGSKRARVDDD</sequence>
<evidence type="ECO:0000313" key="6">
    <source>
        <dbReference type="EMBL" id="OQD88370.1"/>
    </source>
</evidence>
<dbReference type="PRINTS" id="PR00625">
    <property type="entry name" value="JDOMAIN"/>
</dbReference>
<evidence type="ECO:0000256" key="4">
    <source>
        <dbReference type="SAM" id="MobiDB-lite"/>
    </source>
</evidence>
<feature type="compositionally biased region" description="Pro residues" evidence="4">
    <location>
        <begin position="1019"/>
        <end position="1030"/>
    </location>
</feature>
<proteinExistence type="inferred from homology"/>
<feature type="domain" description="J" evidence="5">
    <location>
        <begin position="37"/>
        <end position="106"/>
    </location>
</feature>
<dbReference type="SMART" id="SM00271">
    <property type="entry name" value="DnaJ"/>
    <property type="match status" value="1"/>
</dbReference>
<comment type="similarity">
    <text evidence="1">Belongs to the SNW family.</text>
</comment>
<dbReference type="InterPro" id="IPR001623">
    <property type="entry name" value="DnaJ_domain"/>
</dbReference>
<reference evidence="7" key="1">
    <citation type="journal article" date="2017" name="Nat. Microbiol.">
        <title>Global analysis of biosynthetic gene clusters reveals vast potential of secondary metabolite production in Penicillium species.</title>
        <authorList>
            <person name="Nielsen J.C."/>
            <person name="Grijseels S."/>
            <person name="Prigent S."/>
            <person name="Ji B."/>
            <person name="Dainat J."/>
            <person name="Nielsen K.F."/>
            <person name="Frisvad J.C."/>
            <person name="Workman M."/>
            <person name="Nielsen J."/>
        </authorList>
    </citation>
    <scope>NUCLEOTIDE SEQUENCE [LARGE SCALE GENOMIC DNA]</scope>
    <source>
        <strain evidence="7">IBT 31811</strain>
    </source>
</reference>
<dbReference type="PANTHER" id="PTHR12096">
    <property type="entry name" value="NUCLEAR PROTEIN SKIP-RELATED"/>
    <property type="match status" value="1"/>
</dbReference>
<keyword evidence="3" id="KW-0143">Chaperone</keyword>
<feature type="compositionally biased region" description="Basic and acidic residues" evidence="4">
    <location>
        <begin position="1170"/>
        <end position="1212"/>
    </location>
</feature>
<dbReference type="InterPro" id="IPR036869">
    <property type="entry name" value="J_dom_sf"/>
</dbReference>
<feature type="region of interest" description="Disordered" evidence="4">
    <location>
        <begin position="1109"/>
        <end position="1212"/>
    </location>
</feature>
<feature type="compositionally biased region" description="Low complexity" evidence="4">
    <location>
        <begin position="1149"/>
        <end position="1160"/>
    </location>
</feature>
<accession>A0A1V6QGM5</accession>
<dbReference type="PROSITE" id="PS00636">
    <property type="entry name" value="DNAJ_1"/>
    <property type="match status" value="1"/>
</dbReference>
<feature type="compositionally biased region" description="Basic and acidic residues" evidence="4">
    <location>
        <begin position="1349"/>
        <end position="1361"/>
    </location>
</feature>
<evidence type="ECO:0000259" key="5">
    <source>
        <dbReference type="PROSITE" id="PS50076"/>
    </source>
</evidence>